<name>A0A9X0D4K4_9CNID</name>
<evidence type="ECO:0000313" key="2">
    <source>
        <dbReference type="Proteomes" id="UP001163046"/>
    </source>
</evidence>
<dbReference type="Proteomes" id="UP001163046">
    <property type="component" value="Unassembled WGS sequence"/>
</dbReference>
<dbReference type="PANTHER" id="PTHR11935">
    <property type="entry name" value="BETA LACTAMASE DOMAIN"/>
    <property type="match status" value="1"/>
</dbReference>
<sequence>MTGILEYVNKRVFSSLPESHSKPVSIVHPDMKVHILPALSDNYMYLVVDEKTQEAAIVDPVEPKKDHYKSLWDPVKILPEILAVSLYDPGRILANPCWSLQNFVQC</sequence>
<proteinExistence type="predicted"/>
<accession>A0A9X0D4K4</accession>
<dbReference type="EMBL" id="MU825877">
    <property type="protein sequence ID" value="KAJ7386291.1"/>
    <property type="molecule type" value="Genomic_DNA"/>
</dbReference>
<evidence type="ECO:0000313" key="1">
    <source>
        <dbReference type="EMBL" id="KAJ7386291.1"/>
    </source>
</evidence>
<gene>
    <name evidence="1" type="ORF">OS493_010697</name>
</gene>
<dbReference type="AlphaFoldDB" id="A0A9X0D4K4"/>
<dbReference type="GO" id="GO:0004416">
    <property type="term" value="F:hydroxyacylglutathione hydrolase activity"/>
    <property type="evidence" value="ECO:0007669"/>
    <property type="project" value="TreeGrafter"/>
</dbReference>
<protein>
    <recommendedName>
        <fullName evidence="3">Hydroxyacylglutathione hydrolase</fullName>
    </recommendedName>
</protein>
<keyword evidence="2" id="KW-1185">Reference proteome</keyword>
<dbReference type="OrthoDB" id="515692at2759"/>
<dbReference type="Gene3D" id="3.60.15.10">
    <property type="entry name" value="Ribonuclease Z/Hydroxyacylglutathione hydrolase-like"/>
    <property type="match status" value="1"/>
</dbReference>
<comment type="caution">
    <text evidence="1">The sequence shown here is derived from an EMBL/GenBank/DDBJ whole genome shotgun (WGS) entry which is preliminary data.</text>
</comment>
<evidence type="ECO:0008006" key="3">
    <source>
        <dbReference type="Google" id="ProtNLM"/>
    </source>
</evidence>
<dbReference type="InterPro" id="IPR036866">
    <property type="entry name" value="RibonucZ/Hydroxyglut_hydro"/>
</dbReference>
<organism evidence="1 2">
    <name type="scientific">Desmophyllum pertusum</name>
    <dbReference type="NCBI Taxonomy" id="174260"/>
    <lineage>
        <taxon>Eukaryota</taxon>
        <taxon>Metazoa</taxon>
        <taxon>Cnidaria</taxon>
        <taxon>Anthozoa</taxon>
        <taxon>Hexacorallia</taxon>
        <taxon>Scleractinia</taxon>
        <taxon>Caryophylliina</taxon>
        <taxon>Caryophylliidae</taxon>
        <taxon>Desmophyllum</taxon>
    </lineage>
</organism>
<dbReference type="PANTHER" id="PTHR11935:SF94">
    <property type="entry name" value="TENZING NORGAY, ISOFORM C"/>
    <property type="match status" value="1"/>
</dbReference>
<reference evidence="1" key="1">
    <citation type="submission" date="2023-01" db="EMBL/GenBank/DDBJ databases">
        <title>Genome assembly of the deep-sea coral Lophelia pertusa.</title>
        <authorList>
            <person name="Herrera S."/>
            <person name="Cordes E."/>
        </authorList>
    </citation>
    <scope>NUCLEOTIDE SEQUENCE</scope>
    <source>
        <strain evidence="1">USNM1676648</strain>
        <tissue evidence="1">Polyp</tissue>
    </source>
</reference>
<dbReference type="SUPFAM" id="SSF56281">
    <property type="entry name" value="Metallo-hydrolase/oxidoreductase"/>
    <property type="match status" value="1"/>
</dbReference>